<proteinExistence type="predicted"/>
<dbReference type="PATRIC" id="fig|34065.5.peg.3918"/>
<dbReference type="AlphaFoldDB" id="A0A0P9XU19"/>
<sequence>MMDDQTQLLRQVHPSFVQDGKITSQVFRPTPKDDKKLSSYDGDLITPDASYAHFTAMEDCRSAGVVSITAGECLALGLPTVADPEEFPEHVLIDFSDYEKKEIEKKAKILRANAESRDWLYKP</sequence>
<protein>
    <submittedName>
        <fullName evidence="1">Uncharacterized protein</fullName>
    </submittedName>
</protein>
<evidence type="ECO:0000313" key="1">
    <source>
        <dbReference type="EMBL" id="KPX98515.1"/>
    </source>
</evidence>
<gene>
    <name evidence="1" type="ORF">ALO63_101767</name>
</gene>
<accession>A0A0P9XU19</accession>
<reference evidence="1 2" key="1">
    <citation type="submission" date="2015-09" db="EMBL/GenBank/DDBJ databases">
        <title>Genome announcement of multiple Pseudomonas syringae strains.</title>
        <authorList>
            <person name="Thakur S."/>
            <person name="Wang P.W."/>
            <person name="Gong Y."/>
            <person name="Weir B.S."/>
            <person name="Guttman D.S."/>
        </authorList>
    </citation>
    <scope>NUCLEOTIDE SEQUENCE [LARGE SCALE GENOMIC DNA]</scope>
    <source>
        <strain evidence="1 2">ICMP4331</strain>
    </source>
</reference>
<evidence type="ECO:0000313" key="2">
    <source>
        <dbReference type="Proteomes" id="UP000050420"/>
    </source>
</evidence>
<name>A0A0P9XU19_PSEA0</name>
<dbReference type="Proteomes" id="UP000050420">
    <property type="component" value="Unassembled WGS sequence"/>
</dbReference>
<organism evidence="1 2">
    <name type="scientific">Pseudomonas amygdali pv. mori</name>
    <dbReference type="NCBI Taxonomy" id="34065"/>
    <lineage>
        <taxon>Bacteria</taxon>
        <taxon>Pseudomonadati</taxon>
        <taxon>Pseudomonadota</taxon>
        <taxon>Gammaproteobacteria</taxon>
        <taxon>Pseudomonadales</taxon>
        <taxon>Pseudomonadaceae</taxon>
        <taxon>Pseudomonas</taxon>
        <taxon>Pseudomonas amygdali</taxon>
    </lineage>
</organism>
<dbReference type="EMBL" id="LJQU01000167">
    <property type="protein sequence ID" value="KPX98515.1"/>
    <property type="molecule type" value="Genomic_DNA"/>
</dbReference>
<comment type="caution">
    <text evidence="1">The sequence shown here is derived from an EMBL/GenBank/DDBJ whole genome shotgun (WGS) entry which is preliminary data.</text>
</comment>